<reference evidence="1 2" key="1">
    <citation type="submission" date="2019-03" db="EMBL/GenBank/DDBJ databases">
        <title>Genomic Encyclopedia of Type Strains, Phase IV (KMG-IV): sequencing the most valuable type-strain genomes for metagenomic binning, comparative biology and taxonomic classification.</title>
        <authorList>
            <person name="Goeker M."/>
        </authorList>
    </citation>
    <scope>NUCLEOTIDE SEQUENCE [LARGE SCALE GENOMIC DNA]</scope>
    <source>
        <strain evidence="1 2">DSM 26752</strain>
    </source>
</reference>
<dbReference type="AlphaFoldDB" id="A0A4R3KZT3"/>
<proteinExistence type="predicted"/>
<comment type="caution">
    <text evidence="1">The sequence shown here is derived from an EMBL/GenBank/DDBJ whole genome shotgun (WGS) entry which is preliminary data.</text>
</comment>
<name>A0A4R3KZT3_9FIRM</name>
<dbReference type="EMBL" id="SMAE01000001">
    <property type="protein sequence ID" value="TCS91682.1"/>
    <property type="molecule type" value="Genomic_DNA"/>
</dbReference>
<evidence type="ECO:0000313" key="2">
    <source>
        <dbReference type="Proteomes" id="UP000294567"/>
    </source>
</evidence>
<dbReference type="Proteomes" id="UP000294567">
    <property type="component" value="Unassembled WGS sequence"/>
</dbReference>
<evidence type="ECO:0000313" key="1">
    <source>
        <dbReference type="EMBL" id="TCS91682.1"/>
    </source>
</evidence>
<keyword evidence="2" id="KW-1185">Reference proteome</keyword>
<sequence>MRKIIEGIIQIGDTLLKFNDPVLNFIEELRPTRRNKQLNVLKFNFLPDEGKLEIDVKEEMDDNTAEKYTFVGSASGPNSPQWYVSSTSSKYHLTETFYNLSQIKFGEELDEKINKVFENFYVDLGEELKTKYRYVLDLYKCRIIDVPMEQLFEEVKKEVGDVKDLGKNFSDKLLEIFEDYLKEEKGINPNEIGLYTIFIDGVPLSNFKEYKEAVVESKKPKSTGKKGDKGVCSICGTDENVSSDMANTKIKYYTTNQVIFASELSRNNYHKNMQMCLDCMFKYLAGENYVINNLKTRLAAFDLYIIPQFIYGQPLTEEDLDIATSRIINSFNTVKSYEGLEKLREEIKGSIDLRGEDSYFLLNFMFFKSSQKATKIQRLIKDVQPSIFEEIRIASNKSREDFQNILGKKFGSAITLATVYYMNPIRIREGEATQYRDVLETYDAVLTGKKLNKKHLIKNLIECIKIIKFDKGSYNINPSEEILEFYMMRANMYIKFLEYMGCLEEGRSLDVSQLKVKDHIKNYIEKMGYNEQETAMFLLGYLIGEIGNVQYRKTEEGTKPILNKLNFNGLDRQKIIRLTKDVFDKLNQEKIRQYNEVTFFELKRLLDLNIDNWKLNKDESLFYVLSGYSYATTIPMLREKEDVSNDSDK</sequence>
<dbReference type="CDD" id="cd09730">
    <property type="entry name" value="Cas8a1_I-A"/>
    <property type="match status" value="1"/>
</dbReference>
<dbReference type="NCBIfam" id="TIGR02591">
    <property type="entry name" value="cas_Csh1"/>
    <property type="match status" value="1"/>
</dbReference>
<protein>
    <submittedName>
        <fullName evidence="1">CRISPR-associated Csh1 family protein</fullName>
    </submittedName>
</protein>
<accession>A0A4R3KZT3</accession>
<dbReference type="Pfam" id="PF09484">
    <property type="entry name" value="Cas_TM1802"/>
    <property type="match status" value="1"/>
</dbReference>
<gene>
    <name evidence="1" type="ORF">EDD65_101185</name>
</gene>
<dbReference type="RefSeq" id="WP_132025497.1">
    <property type="nucleotide sequence ID" value="NZ_CP068564.1"/>
</dbReference>
<dbReference type="InterPro" id="IPR013420">
    <property type="entry name" value="CRISPR-assoc_prot_Cas8b/Csh1_C"/>
</dbReference>
<dbReference type="NCBIfam" id="TIGR02556">
    <property type="entry name" value="cas_TM1802"/>
    <property type="match status" value="1"/>
</dbReference>
<dbReference type="OrthoDB" id="1706583at2"/>
<organism evidence="1 2">
    <name type="scientific">Keratinibaculum paraultunense</name>
    <dbReference type="NCBI Taxonomy" id="1278232"/>
    <lineage>
        <taxon>Bacteria</taxon>
        <taxon>Bacillati</taxon>
        <taxon>Bacillota</taxon>
        <taxon>Tissierellia</taxon>
        <taxon>Tissierellales</taxon>
        <taxon>Tepidimicrobiaceae</taxon>
        <taxon>Keratinibaculum</taxon>
    </lineage>
</organism>
<dbReference type="InterPro" id="IPR013389">
    <property type="entry name" value="CRISPR-assoc_prot_Cas8b"/>
</dbReference>